<dbReference type="AlphaFoldDB" id="A0A9X3X536"/>
<organism evidence="1 2">
    <name type="scientific">Polyangium jinanense</name>
    <dbReference type="NCBI Taxonomy" id="2829994"/>
    <lineage>
        <taxon>Bacteria</taxon>
        <taxon>Pseudomonadati</taxon>
        <taxon>Myxococcota</taxon>
        <taxon>Polyangia</taxon>
        <taxon>Polyangiales</taxon>
        <taxon>Polyangiaceae</taxon>
        <taxon>Polyangium</taxon>
    </lineage>
</organism>
<evidence type="ECO:0000313" key="2">
    <source>
        <dbReference type="Proteomes" id="UP001151081"/>
    </source>
</evidence>
<dbReference type="SUPFAM" id="SSF52833">
    <property type="entry name" value="Thioredoxin-like"/>
    <property type="match status" value="1"/>
</dbReference>
<dbReference type="RefSeq" id="WP_272425756.1">
    <property type="nucleotide sequence ID" value="NZ_JAGTJJ010000020.1"/>
</dbReference>
<dbReference type="Proteomes" id="UP001151081">
    <property type="component" value="Unassembled WGS sequence"/>
</dbReference>
<dbReference type="Gene3D" id="3.40.30.10">
    <property type="entry name" value="Glutaredoxin"/>
    <property type="match status" value="1"/>
</dbReference>
<dbReference type="EMBL" id="JAGTJJ010000020">
    <property type="protein sequence ID" value="MDC3984444.1"/>
    <property type="molecule type" value="Genomic_DNA"/>
</dbReference>
<name>A0A9X3X536_9BACT</name>
<protein>
    <submittedName>
        <fullName evidence="1">Thioredoxin family protein</fullName>
    </submittedName>
</protein>
<gene>
    <name evidence="1" type="ORF">KEG57_28315</name>
</gene>
<proteinExistence type="predicted"/>
<evidence type="ECO:0000313" key="1">
    <source>
        <dbReference type="EMBL" id="MDC3984444.1"/>
    </source>
</evidence>
<accession>A0A9X3X536</accession>
<dbReference type="InterPro" id="IPR036249">
    <property type="entry name" value="Thioredoxin-like_sf"/>
</dbReference>
<keyword evidence="2" id="KW-1185">Reference proteome</keyword>
<reference evidence="1 2" key="1">
    <citation type="submission" date="2021-04" db="EMBL/GenBank/DDBJ databases">
        <title>Genome analysis of Polyangium sp.</title>
        <authorList>
            <person name="Li Y."/>
            <person name="Wang J."/>
        </authorList>
    </citation>
    <scope>NUCLEOTIDE SEQUENCE [LARGE SCALE GENOMIC DNA]</scope>
    <source>
        <strain evidence="1 2">SDU14</strain>
    </source>
</reference>
<comment type="caution">
    <text evidence="1">The sequence shown here is derived from an EMBL/GenBank/DDBJ whole genome shotgun (WGS) entry which is preliminary data.</text>
</comment>
<dbReference type="Pfam" id="PF13899">
    <property type="entry name" value="Thioredoxin_7"/>
    <property type="match status" value="1"/>
</dbReference>
<sequence length="147" mass="15603">MPVVAISGDAPAVVAVGDAGPSETTPSSRPRPLVWETDETRARARAAREGLPLLVFLSADWSAASIAMAREVWSDPRVLLQRTPIVALRLDLSADTPDTELRLAHYGPRTLPTTIVFDAEGHEVARLSGLCTVEEVLAAIGRAAADP</sequence>